<feature type="compositionally biased region" description="Pro residues" evidence="1">
    <location>
        <begin position="58"/>
        <end position="83"/>
    </location>
</feature>
<feature type="compositionally biased region" description="Pro residues" evidence="1">
    <location>
        <begin position="96"/>
        <end position="117"/>
    </location>
</feature>
<name>A0ABU4KDU0_9ACTN</name>
<reference evidence="2 3" key="1">
    <citation type="submission" date="2023-10" db="EMBL/GenBank/DDBJ databases">
        <authorList>
            <person name="Wang X.X."/>
        </authorList>
    </citation>
    <scope>NUCLEOTIDE SEQUENCE [LARGE SCALE GENOMIC DNA]</scope>
    <source>
        <strain evidence="2 3">NBRC 12816</strain>
    </source>
</reference>
<dbReference type="Proteomes" id="UP001278571">
    <property type="component" value="Unassembled WGS sequence"/>
</dbReference>
<feature type="compositionally biased region" description="Low complexity" evidence="1">
    <location>
        <begin position="217"/>
        <end position="242"/>
    </location>
</feature>
<feature type="compositionally biased region" description="Polar residues" evidence="1">
    <location>
        <begin position="306"/>
        <end position="317"/>
    </location>
</feature>
<evidence type="ECO:0000313" key="3">
    <source>
        <dbReference type="Proteomes" id="UP001278571"/>
    </source>
</evidence>
<keyword evidence="3" id="KW-1185">Reference proteome</keyword>
<evidence type="ECO:0000256" key="1">
    <source>
        <dbReference type="SAM" id="MobiDB-lite"/>
    </source>
</evidence>
<dbReference type="RefSeq" id="WP_319012138.1">
    <property type="nucleotide sequence ID" value="NZ_JAWJZF010000480.1"/>
</dbReference>
<protein>
    <submittedName>
        <fullName evidence="2">Uncharacterized protein</fullName>
    </submittedName>
</protein>
<feature type="compositionally biased region" description="Basic and acidic residues" evidence="1">
    <location>
        <begin position="326"/>
        <end position="337"/>
    </location>
</feature>
<feature type="region of interest" description="Disordered" evidence="1">
    <location>
        <begin position="432"/>
        <end position="482"/>
    </location>
</feature>
<proteinExistence type="predicted"/>
<feature type="compositionally biased region" description="Pro residues" evidence="1">
    <location>
        <begin position="169"/>
        <end position="185"/>
    </location>
</feature>
<comment type="caution">
    <text evidence="2">The sequence shown here is derived from an EMBL/GenBank/DDBJ whole genome shotgun (WGS) entry which is preliminary data.</text>
</comment>
<evidence type="ECO:0000313" key="2">
    <source>
        <dbReference type="EMBL" id="MDX2295955.1"/>
    </source>
</evidence>
<feature type="region of interest" description="Disordered" evidence="1">
    <location>
        <begin position="1"/>
        <end position="267"/>
    </location>
</feature>
<dbReference type="EMBL" id="JAWJZF010000480">
    <property type="protein sequence ID" value="MDX2295955.1"/>
    <property type="molecule type" value="Genomic_DNA"/>
</dbReference>
<accession>A0ABU4KDU0</accession>
<feature type="compositionally biased region" description="Low complexity" evidence="1">
    <location>
        <begin position="22"/>
        <end position="31"/>
    </location>
</feature>
<organism evidence="2 3">
    <name type="scientific">Streptomyces roseolus</name>
    <dbReference type="NCBI Taxonomy" id="67358"/>
    <lineage>
        <taxon>Bacteria</taxon>
        <taxon>Bacillati</taxon>
        <taxon>Actinomycetota</taxon>
        <taxon>Actinomycetes</taxon>
        <taxon>Kitasatosporales</taxon>
        <taxon>Streptomycetaceae</taxon>
        <taxon>Streptomyces</taxon>
    </lineage>
</organism>
<sequence length="482" mass="48794">MTQNGQGPEQGGAQAWGGAWGPAGAQAQPGGQPLPPAQPLPPEAPPAGDLQATQYIAPVPPQPQGAPMPPAGPPAGYGYPPPVAAHGDLQATQHIPPVPGGAPPAGPPAGYGYPPPVADLQATQHIAPVPPQAGPGGGAQTQFLGTGRLPQPPAPAGASDATQYMAPVPGGPVPGGPVPGGPVPGGPMSGGPGATQPPAEFDSLFRDSAPAQPAPPAYQQQAPAPYQQHPPQHQQPPQQQYGYQGGGGYQAPGGHQDAYYYDDEPEPARRKAPVALIAAVVVGCAVVGLGVGALLSSGDDEKEPTAGTSVAPSSQAPATDGASQAPEKKDDPAEPQARELDKLLATSNDSRDTVISSVEAIKQCKNLDKAAGDLRGAAEQRRSLVTKLQTIKVDRLPDHQALTSALTRAWQASAAADDHYAGWADQMKAKNACKGGQAKSTNRLKAANDKSAEATKAKKEAAGLWNPTAGKYGLTKRSATQL</sequence>
<gene>
    <name evidence="2" type="ORF">R2363_27750</name>
</gene>
<feature type="compositionally biased region" description="Pro residues" evidence="1">
    <location>
        <begin position="32"/>
        <end position="45"/>
    </location>
</feature>
<feature type="region of interest" description="Disordered" evidence="1">
    <location>
        <begin position="294"/>
        <end position="337"/>
    </location>
</feature>
<feature type="compositionally biased region" description="Basic and acidic residues" evidence="1">
    <location>
        <begin position="446"/>
        <end position="461"/>
    </location>
</feature>
<feature type="compositionally biased region" description="Gly residues" evidence="1">
    <location>
        <begin position="8"/>
        <end position="21"/>
    </location>
</feature>